<dbReference type="Pfam" id="PF01575">
    <property type="entry name" value="MaoC_dehydratas"/>
    <property type="match status" value="1"/>
</dbReference>
<sequence length="168" mass="17781">MSTQLSLLPTCQSSRSLISDSTAISICAGAMRLGRRAIFPLVRTTTTTTSAASSPPALLSVGHRRRVVHGMLVASLFPSIIAARFPGAVYASQTLKFASPVYVGDEVVARVQALHIRTTTANSTTASRYVVKFATKCFTDEEEGSLAIEGEAMAVLPTLELSSDSTTK</sequence>
<dbReference type="InterPro" id="IPR050965">
    <property type="entry name" value="UPF0336/Enoyl-CoA_hydratase"/>
</dbReference>
<dbReference type="Proteomes" id="UP000823388">
    <property type="component" value="Chromosome 7N"/>
</dbReference>
<dbReference type="InterPro" id="IPR002539">
    <property type="entry name" value="MaoC-like_dom"/>
</dbReference>
<dbReference type="GO" id="GO:0005739">
    <property type="term" value="C:mitochondrion"/>
    <property type="evidence" value="ECO:0007669"/>
    <property type="project" value="TreeGrafter"/>
</dbReference>
<accession>A0A8T0PRH7</accession>
<proteinExistence type="predicted"/>
<gene>
    <name evidence="2" type="ORF">PVAP13_7NG003400</name>
</gene>
<dbReference type="PANTHER" id="PTHR43437">
    <property type="entry name" value="HYDROXYACYL-THIOESTER DEHYDRATASE TYPE 2, MITOCHONDRIAL-RELATED"/>
    <property type="match status" value="1"/>
</dbReference>
<feature type="domain" description="MaoC-like" evidence="1">
    <location>
        <begin position="62"/>
        <end position="126"/>
    </location>
</feature>
<dbReference type="GO" id="GO:0006633">
    <property type="term" value="P:fatty acid biosynthetic process"/>
    <property type="evidence" value="ECO:0007669"/>
    <property type="project" value="TreeGrafter"/>
</dbReference>
<dbReference type="SUPFAM" id="SSF54637">
    <property type="entry name" value="Thioesterase/thiol ester dehydrase-isomerase"/>
    <property type="match status" value="1"/>
</dbReference>
<evidence type="ECO:0000259" key="1">
    <source>
        <dbReference type="Pfam" id="PF01575"/>
    </source>
</evidence>
<evidence type="ECO:0000313" key="3">
    <source>
        <dbReference type="Proteomes" id="UP000823388"/>
    </source>
</evidence>
<dbReference type="AlphaFoldDB" id="A0A8T0PRH7"/>
<protein>
    <recommendedName>
        <fullName evidence="1">MaoC-like domain-containing protein</fullName>
    </recommendedName>
</protein>
<organism evidence="2 3">
    <name type="scientific">Panicum virgatum</name>
    <name type="common">Blackwell switchgrass</name>
    <dbReference type="NCBI Taxonomy" id="38727"/>
    <lineage>
        <taxon>Eukaryota</taxon>
        <taxon>Viridiplantae</taxon>
        <taxon>Streptophyta</taxon>
        <taxon>Embryophyta</taxon>
        <taxon>Tracheophyta</taxon>
        <taxon>Spermatophyta</taxon>
        <taxon>Magnoliopsida</taxon>
        <taxon>Liliopsida</taxon>
        <taxon>Poales</taxon>
        <taxon>Poaceae</taxon>
        <taxon>PACMAD clade</taxon>
        <taxon>Panicoideae</taxon>
        <taxon>Panicodae</taxon>
        <taxon>Paniceae</taxon>
        <taxon>Panicinae</taxon>
        <taxon>Panicum</taxon>
        <taxon>Panicum sect. Hiantes</taxon>
    </lineage>
</organism>
<evidence type="ECO:0000313" key="2">
    <source>
        <dbReference type="EMBL" id="KAG2564991.1"/>
    </source>
</evidence>
<dbReference type="GO" id="GO:0019171">
    <property type="term" value="F:(3R)-hydroxyacyl-[acyl-carrier-protein] dehydratase activity"/>
    <property type="evidence" value="ECO:0007669"/>
    <property type="project" value="TreeGrafter"/>
</dbReference>
<name>A0A8T0PRH7_PANVG</name>
<keyword evidence="3" id="KW-1185">Reference proteome</keyword>
<reference evidence="2" key="1">
    <citation type="submission" date="2020-05" db="EMBL/GenBank/DDBJ databases">
        <title>WGS assembly of Panicum virgatum.</title>
        <authorList>
            <person name="Lovell J.T."/>
            <person name="Jenkins J."/>
            <person name="Shu S."/>
            <person name="Juenger T.E."/>
            <person name="Schmutz J."/>
        </authorList>
    </citation>
    <scope>NUCLEOTIDE SEQUENCE</scope>
    <source>
        <strain evidence="2">AP13</strain>
    </source>
</reference>
<dbReference type="Gene3D" id="3.10.129.10">
    <property type="entry name" value="Hotdog Thioesterase"/>
    <property type="match status" value="1"/>
</dbReference>
<comment type="caution">
    <text evidence="2">The sequence shown here is derived from an EMBL/GenBank/DDBJ whole genome shotgun (WGS) entry which is preliminary data.</text>
</comment>
<dbReference type="InterPro" id="IPR029069">
    <property type="entry name" value="HotDog_dom_sf"/>
</dbReference>
<dbReference type="PANTHER" id="PTHR43437:SF3">
    <property type="entry name" value="HYDROXYACYL-THIOESTER DEHYDRATASE TYPE 2, MITOCHONDRIAL"/>
    <property type="match status" value="1"/>
</dbReference>
<dbReference type="EMBL" id="CM029050">
    <property type="protein sequence ID" value="KAG2564991.1"/>
    <property type="molecule type" value="Genomic_DNA"/>
</dbReference>